<evidence type="ECO:0008006" key="4">
    <source>
        <dbReference type="Google" id="ProtNLM"/>
    </source>
</evidence>
<organism evidence="2 3">
    <name type="scientific">Pseudoalteromonas aurantia 208</name>
    <dbReference type="NCBI Taxonomy" id="1314867"/>
    <lineage>
        <taxon>Bacteria</taxon>
        <taxon>Pseudomonadati</taxon>
        <taxon>Pseudomonadota</taxon>
        <taxon>Gammaproteobacteria</taxon>
        <taxon>Alteromonadales</taxon>
        <taxon>Pseudoalteromonadaceae</taxon>
        <taxon>Pseudoalteromonas</taxon>
    </lineage>
</organism>
<dbReference type="Proteomes" id="UP000615755">
    <property type="component" value="Unassembled WGS sequence"/>
</dbReference>
<reference evidence="2 3" key="1">
    <citation type="submission" date="2015-03" db="EMBL/GenBank/DDBJ databases">
        <title>Genome sequence of Pseudoalteromonas aurantia.</title>
        <authorList>
            <person name="Xie B.-B."/>
            <person name="Rong J.-C."/>
            <person name="Qin Q.-L."/>
            <person name="Zhang Y.-Z."/>
        </authorList>
    </citation>
    <scope>NUCLEOTIDE SEQUENCE [LARGE SCALE GENOMIC DNA]</scope>
    <source>
        <strain evidence="2 3">208</strain>
    </source>
</reference>
<dbReference type="EMBL" id="AQGV01000012">
    <property type="protein sequence ID" value="MBE0368733.1"/>
    <property type="molecule type" value="Genomic_DNA"/>
</dbReference>
<keyword evidence="1" id="KW-0732">Signal</keyword>
<proteinExistence type="predicted"/>
<dbReference type="InterPro" id="IPR029052">
    <property type="entry name" value="Metallo-depent_PP-like"/>
</dbReference>
<comment type="caution">
    <text evidence="2">The sequence shown here is derived from an EMBL/GenBank/DDBJ whole genome shotgun (WGS) entry which is preliminary data.</text>
</comment>
<accession>A0ABR9EG62</accession>
<evidence type="ECO:0000313" key="2">
    <source>
        <dbReference type="EMBL" id="MBE0368733.1"/>
    </source>
</evidence>
<evidence type="ECO:0000313" key="3">
    <source>
        <dbReference type="Proteomes" id="UP000615755"/>
    </source>
</evidence>
<feature type="signal peptide" evidence="1">
    <location>
        <begin position="1"/>
        <end position="19"/>
    </location>
</feature>
<name>A0ABR9EG62_9GAMM</name>
<gene>
    <name evidence="2" type="ORF">PAUR_a2412</name>
</gene>
<keyword evidence="3" id="KW-1185">Reference proteome</keyword>
<dbReference type="RefSeq" id="WP_192507968.1">
    <property type="nucleotide sequence ID" value="NZ_AQGV01000012.1"/>
</dbReference>
<feature type="chain" id="PRO_5045203912" description="Calcineurin-like phosphoesterase domain-containing protein" evidence="1">
    <location>
        <begin position="20"/>
        <end position="313"/>
    </location>
</feature>
<sequence length="313" mass="35358">MLKLPLLFTLVGTALFTSAQPSQFLVYGDMPYSDVDAKMLSKPTGILYKAAQSTPHDFVVHVGDIKSGAVPCTNTILKENYTLISQISTQPFIYTPGDNDWTDCDRKSLKPRYDELERLDFIRTEFTHTSAKLNKYTRQTAQPENQAWLHNNVRFMTLHVVGTNNGRKQILKSDKKIARAQVQVRDSHNLNWLTSHLNENLTAAVIFMQADIFAPPKHDKACTDTRQKKCDGFKVYKEALKKLANTYDFPILVSHGDTKAFCLSKIAAGLWQLNGPGDFQYLDIAKVTVDVKNKVTPFSVRSLLTNKTIHDCQ</sequence>
<protein>
    <recommendedName>
        <fullName evidence="4">Calcineurin-like phosphoesterase domain-containing protein</fullName>
    </recommendedName>
</protein>
<evidence type="ECO:0000256" key="1">
    <source>
        <dbReference type="SAM" id="SignalP"/>
    </source>
</evidence>
<dbReference type="SUPFAM" id="SSF56300">
    <property type="entry name" value="Metallo-dependent phosphatases"/>
    <property type="match status" value="1"/>
</dbReference>